<proteinExistence type="predicted"/>
<protein>
    <submittedName>
        <fullName evidence="1">Uncharacterized protein</fullName>
    </submittedName>
</protein>
<accession>A0A383AX94</accession>
<sequence length="181" mass="18973">MMCRLLTLTLALSLCLPFAMAGEDAGINRTIDIEGTPIDSIVTPEVSTDGIEFTISLVLSSAAAENGTTVEWTVQQCINSGVCNPPEKITMNGSGENWTSTITPVETHSYINYDVVLTYSGGEEEKFPEGGFAEGGKVWSDCWVSGEDNGGNNCPDIAVLGPEPMPAPALLATILVGLSAA</sequence>
<feature type="non-terminal residue" evidence="1">
    <location>
        <position position="181"/>
    </location>
</feature>
<organism evidence="1">
    <name type="scientific">marine metagenome</name>
    <dbReference type="NCBI Taxonomy" id="408172"/>
    <lineage>
        <taxon>unclassified sequences</taxon>
        <taxon>metagenomes</taxon>
        <taxon>ecological metagenomes</taxon>
    </lineage>
</organism>
<dbReference type="EMBL" id="UINC01195578">
    <property type="protein sequence ID" value="SVE12203.1"/>
    <property type="molecule type" value="Genomic_DNA"/>
</dbReference>
<reference evidence="1" key="1">
    <citation type="submission" date="2018-05" db="EMBL/GenBank/DDBJ databases">
        <authorList>
            <person name="Lanie J.A."/>
            <person name="Ng W.-L."/>
            <person name="Kazmierczak K.M."/>
            <person name="Andrzejewski T.M."/>
            <person name="Davidsen T.M."/>
            <person name="Wayne K.J."/>
            <person name="Tettelin H."/>
            <person name="Glass J.I."/>
            <person name="Rusch D."/>
            <person name="Podicherti R."/>
            <person name="Tsui H.-C.T."/>
            <person name="Winkler M.E."/>
        </authorList>
    </citation>
    <scope>NUCLEOTIDE SEQUENCE</scope>
</reference>
<gene>
    <name evidence="1" type="ORF">METZ01_LOCUS465057</name>
</gene>
<dbReference type="AlphaFoldDB" id="A0A383AX94"/>
<evidence type="ECO:0000313" key="1">
    <source>
        <dbReference type="EMBL" id="SVE12203.1"/>
    </source>
</evidence>
<name>A0A383AX94_9ZZZZ</name>